<evidence type="ECO:0000256" key="2">
    <source>
        <dbReference type="ARBA" id="ARBA00012438"/>
    </source>
</evidence>
<feature type="domain" description="Histidine kinase/HSP90-like ATPase" evidence="9">
    <location>
        <begin position="85"/>
        <end position="177"/>
    </location>
</feature>
<evidence type="ECO:0000256" key="4">
    <source>
        <dbReference type="ARBA" id="ARBA00022679"/>
    </source>
</evidence>
<evidence type="ECO:0000313" key="11">
    <source>
        <dbReference type="Proteomes" id="UP000516422"/>
    </source>
</evidence>
<dbReference type="GeneID" id="91466872"/>
<dbReference type="CDD" id="cd16917">
    <property type="entry name" value="HATPase_UhpB-NarQ-NarX-like"/>
    <property type="match status" value="1"/>
</dbReference>
<dbReference type="KEGG" id="sgf:HEP81_07371"/>
<keyword evidence="7" id="KW-0067">ATP-binding</keyword>
<gene>
    <name evidence="10" type="ORF">HEP81_07371</name>
</gene>
<evidence type="ECO:0000256" key="8">
    <source>
        <dbReference type="ARBA" id="ARBA00023012"/>
    </source>
</evidence>
<dbReference type="Pfam" id="PF02518">
    <property type="entry name" value="HATPase_c"/>
    <property type="match status" value="1"/>
</dbReference>
<protein>
    <recommendedName>
        <fullName evidence="2">histidine kinase</fullName>
        <ecNumber evidence="2">2.7.13.3</ecNumber>
    </recommendedName>
</protein>
<evidence type="ECO:0000259" key="9">
    <source>
        <dbReference type="SMART" id="SM00387"/>
    </source>
</evidence>
<keyword evidence="6 10" id="KW-0418">Kinase</keyword>
<dbReference type="PANTHER" id="PTHR24421">
    <property type="entry name" value="NITRATE/NITRITE SENSOR PROTEIN NARX-RELATED"/>
    <property type="match status" value="1"/>
</dbReference>
<name>A0A7H1QBC3_9ACTN</name>
<comment type="catalytic activity">
    <reaction evidence="1">
        <text>ATP + protein L-histidine = ADP + protein N-phospho-L-histidine.</text>
        <dbReference type="EC" id="2.7.13.3"/>
    </reaction>
</comment>
<dbReference type="GO" id="GO:0046983">
    <property type="term" value="F:protein dimerization activity"/>
    <property type="evidence" value="ECO:0007669"/>
    <property type="project" value="InterPro"/>
</dbReference>
<dbReference type="EMBL" id="CP051006">
    <property type="protein sequence ID" value="QNT97603.1"/>
    <property type="molecule type" value="Genomic_DNA"/>
</dbReference>
<evidence type="ECO:0000256" key="5">
    <source>
        <dbReference type="ARBA" id="ARBA00022741"/>
    </source>
</evidence>
<dbReference type="GO" id="GO:0016020">
    <property type="term" value="C:membrane"/>
    <property type="evidence" value="ECO:0007669"/>
    <property type="project" value="InterPro"/>
</dbReference>
<evidence type="ECO:0000256" key="1">
    <source>
        <dbReference type="ARBA" id="ARBA00000085"/>
    </source>
</evidence>
<dbReference type="Pfam" id="PF07730">
    <property type="entry name" value="HisKA_3"/>
    <property type="match status" value="1"/>
</dbReference>
<dbReference type="InterPro" id="IPR003594">
    <property type="entry name" value="HATPase_dom"/>
</dbReference>
<evidence type="ECO:0000256" key="3">
    <source>
        <dbReference type="ARBA" id="ARBA00022553"/>
    </source>
</evidence>
<dbReference type="SUPFAM" id="SSF55874">
    <property type="entry name" value="ATPase domain of HSP90 chaperone/DNA topoisomerase II/histidine kinase"/>
    <property type="match status" value="1"/>
</dbReference>
<dbReference type="GO" id="GO:0005524">
    <property type="term" value="F:ATP binding"/>
    <property type="evidence" value="ECO:0007669"/>
    <property type="project" value="UniProtKB-KW"/>
</dbReference>
<dbReference type="PANTHER" id="PTHR24421:SF10">
    <property type="entry name" value="NITRATE_NITRITE SENSOR PROTEIN NARQ"/>
    <property type="match status" value="1"/>
</dbReference>
<dbReference type="Gene3D" id="1.20.5.1930">
    <property type="match status" value="1"/>
</dbReference>
<sequence>MVVQAAAADDVFESNPQQARAALRRTEEAGRQALAELRGFLRTVRADGGANEAALQPTLDDVPRLTETMNQAGLAVTLLREGDGQVPPGVYRIVQEALTNTLRHARASSAQVLLDIDETQVRVRITDDGRGGAPGRGGGHGLVGMRERATLLGGTLYSGPRWDAAGFEVDARLPIREGS</sequence>
<dbReference type="InterPro" id="IPR011712">
    <property type="entry name" value="Sig_transdc_His_kin_sub3_dim/P"/>
</dbReference>
<keyword evidence="5" id="KW-0547">Nucleotide-binding</keyword>
<evidence type="ECO:0000256" key="6">
    <source>
        <dbReference type="ARBA" id="ARBA00022777"/>
    </source>
</evidence>
<dbReference type="Gene3D" id="3.30.565.10">
    <property type="entry name" value="Histidine kinase-like ATPase, C-terminal domain"/>
    <property type="match status" value="1"/>
</dbReference>
<dbReference type="Proteomes" id="UP000516422">
    <property type="component" value="Chromosome"/>
</dbReference>
<evidence type="ECO:0000313" key="10">
    <source>
        <dbReference type="EMBL" id="QNT97603.1"/>
    </source>
</evidence>
<evidence type="ECO:0000256" key="7">
    <source>
        <dbReference type="ARBA" id="ARBA00022840"/>
    </source>
</evidence>
<dbReference type="AlphaFoldDB" id="A0A7H1QBC3"/>
<proteinExistence type="predicted"/>
<accession>A0A7H1QBC3</accession>
<organism evidence="10 11">
    <name type="scientific">Streptomyces griseofuscus</name>
    <dbReference type="NCBI Taxonomy" id="146922"/>
    <lineage>
        <taxon>Bacteria</taxon>
        <taxon>Bacillati</taxon>
        <taxon>Actinomycetota</taxon>
        <taxon>Actinomycetes</taxon>
        <taxon>Kitasatosporales</taxon>
        <taxon>Streptomycetaceae</taxon>
        <taxon>Streptomyces</taxon>
    </lineage>
</organism>
<dbReference type="RefSeq" id="WP_037654009.1">
    <property type="nucleotide sequence ID" value="NZ_CP051006.1"/>
</dbReference>
<keyword evidence="8" id="KW-0902">Two-component regulatory system</keyword>
<dbReference type="GO" id="GO:0000155">
    <property type="term" value="F:phosphorelay sensor kinase activity"/>
    <property type="evidence" value="ECO:0007669"/>
    <property type="project" value="InterPro"/>
</dbReference>
<dbReference type="InterPro" id="IPR036890">
    <property type="entry name" value="HATPase_C_sf"/>
</dbReference>
<keyword evidence="3" id="KW-0597">Phosphoprotein</keyword>
<reference evidence="10 11" key="1">
    <citation type="submission" date="2020-04" db="EMBL/GenBank/DDBJ databases">
        <title>Characterization and engineering of Streptomyces griseofuscus DSM40191 as a potential heterologous host for expression of BGCs.</title>
        <authorList>
            <person name="Gren T."/>
            <person name="Whitford C.M."/>
            <person name="Mohite O.S."/>
            <person name="Joergensen T.S."/>
            <person name="Nielsen J.B."/>
            <person name="Lee S.Y."/>
            <person name="Weber T."/>
        </authorList>
    </citation>
    <scope>NUCLEOTIDE SEQUENCE [LARGE SCALE GENOMIC DNA]</scope>
    <source>
        <strain evidence="10 11">DSM 40191</strain>
    </source>
</reference>
<dbReference type="InterPro" id="IPR050482">
    <property type="entry name" value="Sensor_HK_TwoCompSys"/>
</dbReference>
<dbReference type="EC" id="2.7.13.3" evidence="2"/>
<keyword evidence="4" id="KW-0808">Transferase</keyword>
<dbReference type="SMART" id="SM00387">
    <property type="entry name" value="HATPase_c"/>
    <property type="match status" value="1"/>
</dbReference>